<proteinExistence type="predicted"/>
<dbReference type="AlphaFoldDB" id="A0A5S6QGI6"/>
<keyword evidence="1" id="KW-1185">Reference proteome</keyword>
<dbReference type="Proteomes" id="UP000046395">
    <property type="component" value="Unassembled WGS sequence"/>
</dbReference>
<dbReference type="WBParaSite" id="TMUE_2000006323.1">
    <property type="protein sequence ID" value="TMUE_2000006323.1"/>
    <property type="gene ID" value="WBGene00287975"/>
</dbReference>
<organism evidence="1 2">
    <name type="scientific">Trichuris muris</name>
    <name type="common">Mouse whipworm</name>
    <dbReference type="NCBI Taxonomy" id="70415"/>
    <lineage>
        <taxon>Eukaryota</taxon>
        <taxon>Metazoa</taxon>
        <taxon>Ecdysozoa</taxon>
        <taxon>Nematoda</taxon>
        <taxon>Enoplea</taxon>
        <taxon>Dorylaimia</taxon>
        <taxon>Trichinellida</taxon>
        <taxon>Trichuridae</taxon>
        <taxon>Trichuris</taxon>
    </lineage>
</organism>
<accession>A0A5S6QGI6</accession>
<reference evidence="2" key="1">
    <citation type="submission" date="2019-12" db="UniProtKB">
        <authorList>
            <consortium name="WormBaseParasite"/>
        </authorList>
    </citation>
    <scope>IDENTIFICATION</scope>
</reference>
<sequence length="108" mass="12325">MDIGYWSTKKWNDCWKTGFLDDLEAVLVDANRLVNSALVAEKIHTAVNRAEGQVRLKETIPTERREPMSQLKLVSCFVELTPRNVAGDFSQASRMRLSIHNRLVVHSD</sequence>
<name>A0A5S6QGI6_TRIMR</name>
<evidence type="ECO:0000313" key="2">
    <source>
        <dbReference type="WBParaSite" id="TMUE_2000006323.1"/>
    </source>
</evidence>
<evidence type="ECO:0000313" key="1">
    <source>
        <dbReference type="Proteomes" id="UP000046395"/>
    </source>
</evidence>
<protein>
    <submittedName>
        <fullName evidence="2">Uncharacterized protein</fullName>
    </submittedName>
</protein>